<proteinExistence type="predicted"/>
<sequence>MAPSILYPVGTIHCIPKGDYRINISSAVQALVAKNPILNGYKVRISAFWCPYYLYVPELRLNNSYAGNIASGFADAVFPQFTLGAPRSAWNSNANWTVGPGSLLNCIGLPVGYYNPYVQSSLTESFQSSDEMLCAMPVLQYWDIFRNYFMNTAEDDVRFVGSVSVTDSQLREPRTYSMKGSDLESNFQSIFSSFTTYQRSVGLSSFYKYRSSTTNELQTLAPRQIYSCINGGLFLKSLPFDFVNARLNSTRYANALARSMVSISNDKLSMQDLVDGQRLYDYFLKAAWVGDRFDQWIKAEFGLDVTRNLDIPLLLRTFSYNLNFGTLYGTADGSNSNSTSYLGSQVGTASSSLGRPQYLRWKAKDYGDIVFIASIEPDVMYMTNVDPFLYKTRMTDVFTPSYDRMGVQGVSQFMVNALRPSAGLPTSQVLTPNASQAGKDITGVPPTFIYGSAANGYPKALVGYHPTWSEYRFRYSRAMGSFGDVTNQLNTWIATPSYGIFPDTIYQAAAGSVSSNSSVYGNPSDFLRAFPDTTASSRPFLFALECSVEAWQPIANNQISHL</sequence>
<reference evidence="1" key="2">
    <citation type="submission" date="2015-07" db="EMBL/GenBank/DDBJ databases">
        <title>Plasmids, circular viruses and viroids from rat gut.</title>
        <authorList>
            <person name="Jorgensen T.J."/>
            <person name="Hansen M.A."/>
            <person name="Xu Z."/>
            <person name="Tabak M.A."/>
            <person name="Sorensen S.J."/>
            <person name="Hansen L.H."/>
        </authorList>
    </citation>
    <scope>NUCLEOTIDE SEQUENCE</scope>
    <source>
        <strain evidence="1">RGRH0215</strain>
    </source>
</reference>
<name>A0A0H5PYK9_9ZZZZ</name>
<evidence type="ECO:0000313" key="1">
    <source>
        <dbReference type="EMBL" id="CRY94234.1"/>
    </source>
</evidence>
<evidence type="ECO:0008006" key="2">
    <source>
        <dbReference type="Google" id="ProtNLM"/>
    </source>
</evidence>
<organism evidence="1">
    <name type="scientific">uncultured prokaryote</name>
    <dbReference type="NCBI Taxonomy" id="198431"/>
    <lineage>
        <taxon>unclassified sequences</taxon>
        <taxon>environmental samples</taxon>
    </lineage>
</organism>
<dbReference type="InterPro" id="IPR037002">
    <property type="entry name" value="Microviridae_protein_F_sf"/>
</dbReference>
<protein>
    <recommendedName>
        <fullName evidence="2">Major capsid protein</fullName>
    </recommendedName>
</protein>
<dbReference type="GO" id="GO:0005198">
    <property type="term" value="F:structural molecule activity"/>
    <property type="evidence" value="ECO:0007669"/>
    <property type="project" value="InterPro"/>
</dbReference>
<reference evidence="1" key="1">
    <citation type="submission" date="2015-06" db="EMBL/GenBank/DDBJ databases">
        <authorList>
            <person name="Joergensen T."/>
        </authorList>
    </citation>
    <scope>NUCLEOTIDE SEQUENCE</scope>
    <source>
        <strain evidence="1">RGRH0215</strain>
    </source>
</reference>
<dbReference type="Gene3D" id="2.60.169.10">
    <property type="entry name" value="Microviridae F protein"/>
    <property type="match status" value="1"/>
</dbReference>
<accession>A0A0H5PYK9</accession>
<dbReference type="EMBL" id="LN852893">
    <property type="protein sequence ID" value="CRY94234.1"/>
    <property type="molecule type" value="Genomic_DNA"/>
</dbReference>
<dbReference type="AlphaFoldDB" id="A0A0H5PYK9"/>